<organism evidence="1 2">
    <name type="scientific">Auxenochlorella protothecoides</name>
    <name type="common">Green microalga</name>
    <name type="synonym">Chlorella protothecoides</name>
    <dbReference type="NCBI Taxonomy" id="3075"/>
    <lineage>
        <taxon>Eukaryota</taxon>
        <taxon>Viridiplantae</taxon>
        <taxon>Chlorophyta</taxon>
        <taxon>core chlorophytes</taxon>
        <taxon>Trebouxiophyceae</taxon>
        <taxon>Chlorellales</taxon>
        <taxon>Chlorellaceae</taxon>
        <taxon>Auxenochlorella</taxon>
    </lineage>
</organism>
<dbReference type="RefSeq" id="XP_011400164.1">
    <property type="nucleotide sequence ID" value="XM_011401862.1"/>
</dbReference>
<protein>
    <submittedName>
        <fullName evidence="1">Uncharacterized protein</fullName>
    </submittedName>
</protein>
<sequence>MEKGAGPRRRPCGAPTRPGGTCGCAGGGVCHRRRGAGGGQPACPCAPAAARVLRRHLSGSDRPQGCQTATLCQGWGGMSCSCQPSRRTPRHPPSFPQPTGILFTYAPFWSGFVCCTPSCVRQGPTDEKRQGGGVLQQLEHGTAHLHGFRNSEGPSTPCDARACEAGTGHAVAVVSVRACCPRRKRALREMERIMWMP</sequence>
<evidence type="ECO:0000313" key="1">
    <source>
        <dbReference type="EMBL" id="KFM27197.1"/>
    </source>
</evidence>
<dbReference type="EMBL" id="KL662144">
    <property type="protein sequence ID" value="KFM27197.1"/>
    <property type="molecule type" value="Genomic_DNA"/>
</dbReference>
<keyword evidence="2" id="KW-1185">Reference proteome</keyword>
<dbReference type="KEGG" id="apro:F751_4467"/>
<dbReference type="GeneID" id="23615858"/>
<reference evidence="1 2" key="1">
    <citation type="journal article" date="2014" name="BMC Genomics">
        <title>Oil accumulation mechanisms of the oleaginous microalga Chlorella protothecoides revealed through its genome, transcriptomes, and proteomes.</title>
        <authorList>
            <person name="Gao C."/>
            <person name="Wang Y."/>
            <person name="Shen Y."/>
            <person name="Yan D."/>
            <person name="He X."/>
            <person name="Dai J."/>
            <person name="Wu Q."/>
        </authorList>
    </citation>
    <scope>NUCLEOTIDE SEQUENCE [LARGE SCALE GENOMIC DNA]</scope>
    <source>
        <strain evidence="1 2">0710</strain>
    </source>
</reference>
<gene>
    <name evidence="1" type="ORF">F751_4467</name>
</gene>
<evidence type="ECO:0000313" key="2">
    <source>
        <dbReference type="Proteomes" id="UP000028924"/>
    </source>
</evidence>
<accession>A0A087SN93</accession>
<dbReference type="AlphaFoldDB" id="A0A087SN93"/>
<dbReference type="Proteomes" id="UP000028924">
    <property type="component" value="Unassembled WGS sequence"/>
</dbReference>
<name>A0A087SN93_AUXPR</name>
<proteinExistence type="predicted"/>